<keyword evidence="5" id="KW-1185">Reference proteome</keyword>
<reference evidence="5" key="1">
    <citation type="submission" date="2014-04" db="EMBL/GenBank/DDBJ databases">
        <title>Whole-Genome optical mapping and complete genome sequence of Sphingobacterium deserti sp. nov., a new spaces isolated from desert in the west of China.</title>
        <authorList>
            <person name="Teng C."/>
            <person name="Zhou Z."/>
            <person name="Li X."/>
            <person name="Chen M."/>
            <person name="Lin M."/>
            <person name="Wang L."/>
            <person name="Su S."/>
            <person name="Zhang C."/>
            <person name="Zhang W."/>
        </authorList>
    </citation>
    <scope>NUCLEOTIDE SEQUENCE [LARGE SCALE GENOMIC DNA]</scope>
    <source>
        <strain evidence="5">ACCC05744</strain>
    </source>
</reference>
<evidence type="ECO:0000256" key="1">
    <source>
        <dbReference type="ARBA" id="ARBA00022603"/>
    </source>
</evidence>
<dbReference type="Gene3D" id="3.40.50.150">
    <property type="entry name" value="Vaccinia Virus protein VP39"/>
    <property type="match status" value="1"/>
</dbReference>
<dbReference type="InterPro" id="IPR035094">
    <property type="entry name" value="EgtD"/>
</dbReference>
<evidence type="ECO:0000313" key="4">
    <source>
        <dbReference type="EMBL" id="KGE13317.1"/>
    </source>
</evidence>
<dbReference type="PATRIC" id="fig|1229276.3.peg.2941"/>
<protein>
    <submittedName>
        <fullName evidence="4">Methyltransferase</fullName>
    </submittedName>
</protein>
<dbReference type="Proteomes" id="UP000031802">
    <property type="component" value="Unassembled WGS sequence"/>
</dbReference>
<reference evidence="4 5" key="2">
    <citation type="journal article" date="2015" name="PLoS ONE">
        <title>Whole-Genome Optical Mapping and Finished Genome Sequence of Sphingobacterium deserti sp. nov., a New Species Isolated from the Western Desert of China.</title>
        <authorList>
            <person name="Teng C."/>
            <person name="Zhou Z."/>
            <person name="Molnar I."/>
            <person name="Li X."/>
            <person name="Tang R."/>
            <person name="Chen M."/>
            <person name="Wang L."/>
            <person name="Su S."/>
            <person name="Zhang W."/>
            <person name="Lin M."/>
        </authorList>
    </citation>
    <scope>NUCLEOTIDE SEQUENCE [LARGE SCALE GENOMIC DNA]</scope>
    <source>
        <strain evidence="5">ACCC05744</strain>
    </source>
</reference>
<evidence type="ECO:0000259" key="3">
    <source>
        <dbReference type="Pfam" id="PF10017"/>
    </source>
</evidence>
<proteinExistence type="predicted"/>
<dbReference type="PANTHER" id="PTHR43397:SF1">
    <property type="entry name" value="ERGOTHIONEINE BIOSYNTHESIS PROTEIN 1"/>
    <property type="match status" value="1"/>
</dbReference>
<evidence type="ECO:0000313" key="5">
    <source>
        <dbReference type="Proteomes" id="UP000031802"/>
    </source>
</evidence>
<dbReference type="AlphaFoldDB" id="A0A0B8SZL7"/>
<dbReference type="SUPFAM" id="SSF53335">
    <property type="entry name" value="S-adenosyl-L-methionine-dependent methyltransferases"/>
    <property type="match status" value="1"/>
</dbReference>
<dbReference type="PIRSF" id="PIRSF018005">
    <property type="entry name" value="UCP018005"/>
    <property type="match status" value="1"/>
</dbReference>
<dbReference type="InterPro" id="IPR019257">
    <property type="entry name" value="MeTrfase_dom"/>
</dbReference>
<keyword evidence="1 4" id="KW-0489">Methyltransferase</keyword>
<dbReference type="eggNOG" id="COG4301">
    <property type="taxonomic scope" value="Bacteria"/>
</dbReference>
<dbReference type="STRING" id="1229276.DI53_2848"/>
<feature type="domain" description="Histidine-specific methyltransferase SAM-dependent" evidence="3">
    <location>
        <begin position="20"/>
        <end position="324"/>
    </location>
</feature>
<dbReference type="PANTHER" id="PTHR43397">
    <property type="entry name" value="ERGOTHIONEINE BIOSYNTHESIS PROTEIN 1"/>
    <property type="match status" value="1"/>
</dbReference>
<dbReference type="Pfam" id="PF10017">
    <property type="entry name" value="Methyltransf_33"/>
    <property type="match status" value="1"/>
</dbReference>
<dbReference type="GO" id="GO:0032259">
    <property type="term" value="P:methylation"/>
    <property type="evidence" value="ECO:0007669"/>
    <property type="project" value="UniProtKB-KW"/>
</dbReference>
<dbReference type="EMBL" id="JJMU01000053">
    <property type="protein sequence ID" value="KGE13317.1"/>
    <property type="molecule type" value="Genomic_DNA"/>
</dbReference>
<evidence type="ECO:0000256" key="2">
    <source>
        <dbReference type="ARBA" id="ARBA00022679"/>
    </source>
</evidence>
<comment type="caution">
    <text evidence="4">The sequence shown here is derived from an EMBL/GenBank/DDBJ whole genome shotgun (WGS) entry which is preliminary data.</text>
</comment>
<accession>A0A0B8SZL7</accession>
<dbReference type="InterPro" id="IPR051128">
    <property type="entry name" value="EgtD_Methyltrsf_superfamily"/>
</dbReference>
<keyword evidence="2 4" id="KW-0808">Transferase</keyword>
<gene>
    <name evidence="4" type="ORF">DI53_2848</name>
</gene>
<organism evidence="4 5">
    <name type="scientific">Sphingobacterium deserti</name>
    <dbReference type="NCBI Taxonomy" id="1229276"/>
    <lineage>
        <taxon>Bacteria</taxon>
        <taxon>Pseudomonadati</taxon>
        <taxon>Bacteroidota</taxon>
        <taxon>Sphingobacteriia</taxon>
        <taxon>Sphingobacteriales</taxon>
        <taxon>Sphingobacteriaceae</taxon>
        <taxon>Sphingobacterium</taxon>
    </lineage>
</organism>
<dbReference type="NCBIfam" id="TIGR03438">
    <property type="entry name" value="egtD_ergothio"/>
    <property type="match status" value="1"/>
</dbReference>
<sequence>MYMLSKRDDSSTSPVNRNFYDDVMCGLRQTEKSLPSKYFYDAQGDVLFQQIMHCPEYYLTRCEEEILREQREDLAPCVSLGDDVTLVELGAGDGSKTFHLLQCLVSNYKHVTYHPIDISSHILKHLEADLGNKLPELSIDSYHGDYFEGLAALQQQGHTPKVVLFLGANIGNMPKAEAMQFCIRMRSFLNKGDKVLIGFDLVKNPRIIQAAYDDEAGLTRRFNINLLTRMNRELDADFNEELFEHYCHYDPTSGTCSSYLVSLLEHTVLFPEDEIHFDKGELIHMEVSQKYLPSEIDHMASETGFAPVKTFTDKRGWFVDVLWEAK</sequence>
<dbReference type="GO" id="GO:0008168">
    <property type="term" value="F:methyltransferase activity"/>
    <property type="evidence" value="ECO:0007669"/>
    <property type="project" value="UniProtKB-KW"/>
</dbReference>
<dbReference type="InterPro" id="IPR029063">
    <property type="entry name" value="SAM-dependent_MTases_sf"/>
</dbReference>
<name>A0A0B8SZL7_9SPHI</name>
<dbReference type="InterPro" id="IPR017804">
    <property type="entry name" value="MeTrfase_EgtD-like"/>
</dbReference>